<protein>
    <recommendedName>
        <fullName evidence="7">Probable farnesyl diphosphate synthase</fullName>
    </recommendedName>
</protein>
<dbReference type="SFLD" id="SFLDS00005">
    <property type="entry name" value="Isoprenoid_Synthase_Type_I"/>
    <property type="match status" value="1"/>
</dbReference>
<dbReference type="FunFam" id="1.10.600.10:FF:000001">
    <property type="entry name" value="Geranylgeranyl diphosphate synthase"/>
    <property type="match status" value="1"/>
</dbReference>
<evidence type="ECO:0000256" key="7">
    <source>
        <dbReference type="ARBA" id="ARBA00069024"/>
    </source>
</evidence>
<dbReference type="InterPro" id="IPR033749">
    <property type="entry name" value="Polyprenyl_synt_CS"/>
</dbReference>
<evidence type="ECO:0000313" key="10">
    <source>
        <dbReference type="Proteomes" id="UP000577362"/>
    </source>
</evidence>
<dbReference type="SUPFAM" id="SSF48576">
    <property type="entry name" value="Terpenoid synthases"/>
    <property type="match status" value="1"/>
</dbReference>
<dbReference type="NCBIfam" id="NF045485">
    <property type="entry name" value="FPPsyn"/>
    <property type="match status" value="1"/>
</dbReference>
<dbReference type="GO" id="GO:0046872">
    <property type="term" value="F:metal ion binding"/>
    <property type="evidence" value="ECO:0007669"/>
    <property type="project" value="UniProtKB-KW"/>
</dbReference>
<dbReference type="Pfam" id="PF00348">
    <property type="entry name" value="polyprenyl_synt"/>
    <property type="match status" value="1"/>
</dbReference>
<dbReference type="PROSITE" id="PS00723">
    <property type="entry name" value="POLYPRENYL_SYNTHASE_1"/>
    <property type="match status" value="1"/>
</dbReference>
<dbReference type="GO" id="GO:0016114">
    <property type="term" value="P:terpenoid biosynthetic process"/>
    <property type="evidence" value="ECO:0007669"/>
    <property type="project" value="UniProtKB-ARBA"/>
</dbReference>
<comment type="caution">
    <text evidence="9">The sequence shown here is derived from an EMBL/GenBank/DDBJ whole genome shotgun (WGS) entry which is preliminary data.</text>
</comment>
<dbReference type="EMBL" id="JACIEN010000002">
    <property type="protein sequence ID" value="MBB4016769.1"/>
    <property type="molecule type" value="Genomic_DNA"/>
</dbReference>
<organism evidence="9 10">
    <name type="scientific">Chelatococcus caeni</name>
    <dbReference type="NCBI Taxonomy" id="1348468"/>
    <lineage>
        <taxon>Bacteria</taxon>
        <taxon>Pseudomonadati</taxon>
        <taxon>Pseudomonadota</taxon>
        <taxon>Alphaproteobacteria</taxon>
        <taxon>Hyphomicrobiales</taxon>
        <taxon>Chelatococcaceae</taxon>
        <taxon>Chelatococcus</taxon>
    </lineage>
</organism>
<sequence>MASLSAAFTERLEAAARALEPLLEALLGGTPLAGEIARPPRLLAAMRHAVLDGGKRLRPFLTVETARLFGETGEGALRAGAAIELLHCYSLVHDDLPAMDDDDLRRGRPTVHRAFDEATAILAGDALLTLAFDVLADPALTAEAAVRAELVLGLARAAGLGGMVGGQMLDLEAESRSTPFAEAEVRRLQAMKTGALIAFAVDAGGIVARAGAEERGRLAVYGRALGAAFQIADDILDREASTDALGKRAAKDADRGKATLVDVLGIEAARAERDRLAEEAVAALAPFGPAADTLREAARFAAARRK</sequence>
<keyword evidence="10" id="KW-1185">Reference proteome</keyword>
<evidence type="ECO:0000256" key="2">
    <source>
        <dbReference type="ARBA" id="ARBA00006706"/>
    </source>
</evidence>
<evidence type="ECO:0000256" key="8">
    <source>
        <dbReference type="RuleBase" id="RU004466"/>
    </source>
</evidence>
<evidence type="ECO:0000256" key="1">
    <source>
        <dbReference type="ARBA" id="ARBA00001946"/>
    </source>
</evidence>
<accession>A0A840BZQ3</accession>
<dbReference type="PROSITE" id="PS00444">
    <property type="entry name" value="POLYPRENYL_SYNTHASE_2"/>
    <property type="match status" value="1"/>
</dbReference>
<keyword evidence="3 8" id="KW-0808">Transferase</keyword>
<gene>
    <name evidence="9" type="ORF">GGR16_001798</name>
</gene>
<comment type="cofactor">
    <cofactor evidence="1">
        <name>Mg(2+)</name>
        <dbReference type="ChEBI" id="CHEBI:18420"/>
    </cofactor>
</comment>
<proteinExistence type="inferred from homology"/>
<evidence type="ECO:0000313" key="9">
    <source>
        <dbReference type="EMBL" id="MBB4016769.1"/>
    </source>
</evidence>
<evidence type="ECO:0000256" key="6">
    <source>
        <dbReference type="ARBA" id="ARBA00023229"/>
    </source>
</evidence>
<dbReference type="Gene3D" id="1.10.600.10">
    <property type="entry name" value="Farnesyl Diphosphate Synthase"/>
    <property type="match status" value="1"/>
</dbReference>
<name>A0A840BZQ3_9HYPH</name>
<dbReference type="RefSeq" id="WP_183316390.1">
    <property type="nucleotide sequence ID" value="NZ_JACIEN010000002.1"/>
</dbReference>
<dbReference type="InterPro" id="IPR053378">
    <property type="entry name" value="Prenyl_diphosphate_synthase"/>
</dbReference>
<evidence type="ECO:0000256" key="4">
    <source>
        <dbReference type="ARBA" id="ARBA00022723"/>
    </source>
</evidence>
<dbReference type="SFLD" id="SFLDG01017">
    <property type="entry name" value="Polyprenyl_Transferase_Like"/>
    <property type="match status" value="1"/>
</dbReference>
<keyword evidence="4" id="KW-0479">Metal-binding</keyword>
<keyword evidence="5" id="KW-0460">Magnesium</keyword>
<dbReference type="PANTHER" id="PTHR43281:SF1">
    <property type="entry name" value="FARNESYL DIPHOSPHATE SYNTHASE"/>
    <property type="match status" value="1"/>
</dbReference>
<evidence type="ECO:0000256" key="3">
    <source>
        <dbReference type="ARBA" id="ARBA00022679"/>
    </source>
</evidence>
<dbReference type="InterPro" id="IPR000092">
    <property type="entry name" value="Polyprenyl_synt"/>
</dbReference>
<comment type="similarity">
    <text evidence="2 8">Belongs to the FPP/GGPP synthase family.</text>
</comment>
<dbReference type="CDD" id="cd00685">
    <property type="entry name" value="Trans_IPPS_HT"/>
    <property type="match status" value="1"/>
</dbReference>
<evidence type="ECO:0000256" key="5">
    <source>
        <dbReference type="ARBA" id="ARBA00022842"/>
    </source>
</evidence>
<dbReference type="PANTHER" id="PTHR43281">
    <property type="entry name" value="FARNESYL DIPHOSPHATE SYNTHASE"/>
    <property type="match status" value="1"/>
</dbReference>
<dbReference type="AlphaFoldDB" id="A0A840BZQ3"/>
<dbReference type="InterPro" id="IPR008949">
    <property type="entry name" value="Isoprenoid_synthase_dom_sf"/>
</dbReference>
<dbReference type="GO" id="GO:0005737">
    <property type="term" value="C:cytoplasm"/>
    <property type="evidence" value="ECO:0007669"/>
    <property type="project" value="UniProtKB-ARBA"/>
</dbReference>
<dbReference type="GO" id="GO:0004659">
    <property type="term" value="F:prenyltransferase activity"/>
    <property type="evidence" value="ECO:0007669"/>
    <property type="project" value="InterPro"/>
</dbReference>
<dbReference type="Proteomes" id="UP000577362">
    <property type="component" value="Unassembled WGS sequence"/>
</dbReference>
<keyword evidence="6" id="KW-0414">Isoprene biosynthesis</keyword>
<reference evidence="9 10" key="1">
    <citation type="submission" date="2020-08" db="EMBL/GenBank/DDBJ databases">
        <title>Genomic Encyclopedia of Type Strains, Phase IV (KMG-IV): sequencing the most valuable type-strain genomes for metagenomic binning, comparative biology and taxonomic classification.</title>
        <authorList>
            <person name="Goeker M."/>
        </authorList>
    </citation>
    <scope>NUCLEOTIDE SEQUENCE [LARGE SCALE GENOMIC DNA]</scope>
    <source>
        <strain evidence="9 10">DSM 103737</strain>
    </source>
</reference>